<gene>
    <name evidence="2" type="ORF">BPAG_LOCUS14603</name>
</gene>
<dbReference type="Proteomes" id="UP000278627">
    <property type="component" value="Unassembled WGS sequence"/>
</dbReference>
<sequence length="77" mass="8425">MPVSLTPIHALSIACRLLYLTHPCPHIFVVRVTLPAILDPPPSAFVFLALSHASLLSHFSALFISHRLSTNLAQIKT</sequence>
<feature type="transmembrane region" description="Helical" evidence="1">
    <location>
        <begin position="44"/>
        <end position="64"/>
    </location>
</feature>
<name>A0A3P7RR11_BRUPA</name>
<protein>
    <submittedName>
        <fullName evidence="2">Uncharacterized protein</fullName>
    </submittedName>
</protein>
<keyword evidence="1" id="KW-0472">Membrane</keyword>
<evidence type="ECO:0000313" key="3">
    <source>
        <dbReference type="Proteomes" id="UP000278627"/>
    </source>
</evidence>
<dbReference type="EMBL" id="UZAD01013822">
    <property type="protein sequence ID" value="VDN95788.1"/>
    <property type="molecule type" value="Genomic_DNA"/>
</dbReference>
<reference evidence="2 3" key="1">
    <citation type="submission" date="2018-11" db="EMBL/GenBank/DDBJ databases">
        <authorList>
            <consortium name="Pathogen Informatics"/>
        </authorList>
    </citation>
    <scope>NUCLEOTIDE SEQUENCE [LARGE SCALE GENOMIC DNA]</scope>
</reference>
<accession>A0A3P7RR11</accession>
<proteinExistence type="predicted"/>
<keyword evidence="1" id="KW-1133">Transmembrane helix</keyword>
<evidence type="ECO:0000313" key="2">
    <source>
        <dbReference type="EMBL" id="VDN95788.1"/>
    </source>
</evidence>
<evidence type="ECO:0000256" key="1">
    <source>
        <dbReference type="SAM" id="Phobius"/>
    </source>
</evidence>
<keyword evidence="1" id="KW-0812">Transmembrane</keyword>
<dbReference type="AlphaFoldDB" id="A0A3P7RR11"/>
<keyword evidence="3" id="KW-1185">Reference proteome</keyword>
<organism evidence="2 3">
    <name type="scientific">Brugia pahangi</name>
    <name type="common">Filarial nematode worm</name>
    <dbReference type="NCBI Taxonomy" id="6280"/>
    <lineage>
        <taxon>Eukaryota</taxon>
        <taxon>Metazoa</taxon>
        <taxon>Ecdysozoa</taxon>
        <taxon>Nematoda</taxon>
        <taxon>Chromadorea</taxon>
        <taxon>Rhabditida</taxon>
        <taxon>Spirurina</taxon>
        <taxon>Spiruromorpha</taxon>
        <taxon>Filarioidea</taxon>
        <taxon>Onchocercidae</taxon>
        <taxon>Brugia</taxon>
    </lineage>
</organism>